<dbReference type="Gene3D" id="3.30.40.10">
    <property type="entry name" value="Zinc/RING finger domain, C3HC4 (zinc finger)"/>
    <property type="match status" value="1"/>
</dbReference>
<feature type="region of interest" description="Disordered" evidence="5">
    <location>
        <begin position="623"/>
        <end position="671"/>
    </location>
</feature>
<dbReference type="GeneID" id="119739841"/>
<keyword evidence="2 4" id="KW-0863">Zinc-finger</keyword>
<dbReference type="Pfam" id="PF13445">
    <property type="entry name" value="zf-RING_UBOX"/>
    <property type="match status" value="1"/>
</dbReference>
<dbReference type="InterPro" id="IPR027370">
    <property type="entry name" value="Znf-RING_euk"/>
</dbReference>
<dbReference type="CDD" id="cd16449">
    <property type="entry name" value="RING-HC"/>
    <property type="match status" value="1"/>
</dbReference>
<dbReference type="EnsemblMetazoa" id="XM_038214941.1">
    <property type="protein sequence ID" value="XP_038070869.1"/>
    <property type="gene ID" value="LOC119739841"/>
</dbReference>
<evidence type="ECO:0000259" key="7">
    <source>
        <dbReference type="PROSITE" id="PS50119"/>
    </source>
</evidence>
<dbReference type="Proteomes" id="UP000887568">
    <property type="component" value="Unplaced"/>
</dbReference>
<evidence type="ECO:0000313" key="9">
    <source>
        <dbReference type="Proteomes" id="UP000887568"/>
    </source>
</evidence>
<dbReference type="EnsemblMetazoa" id="XM_038214942.1">
    <property type="protein sequence ID" value="XP_038070870.1"/>
    <property type="gene ID" value="LOC119739841"/>
</dbReference>
<dbReference type="EnsemblMetazoa" id="XM_038214940.1">
    <property type="protein sequence ID" value="XP_038070868.1"/>
    <property type="gene ID" value="LOC119739841"/>
</dbReference>
<dbReference type="InterPro" id="IPR013083">
    <property type="entry name" value="Znf_RING/FYVE/PHD"/>
</dbReference>
<dbReference type="GO" id="GO:0045087">
    <property type="term" value="P:innate immune response"/>
    <property type="evidence" value="ECO:0007669"/>
    <property type="project" value="TreeGrafter"/>
</dbReference>
<feature type="compositionally biased region" description="Polar residues" evidence="5">
    <location>
        <begin position="639"/>
        <end position="650"/>
    </location>
</feature>
<evidence type="ECO:0000256" key="4">
    <source>
        <dbReference type="PROSITE-ProRule" id="PRU00024"/>
    </source>
</evidence>
<keyword evidence="9" id="KW-1185">Reference proteome</keyword>
<protein>
    <submittedName>
        <fullName evidence="8">Uncharacterized protein</fullName>
    </submittedName>
</protein>
<dbReference type="EnsemblMetazoa" id="XM_038214943.1">
    <property type="protein sequence ID" value="XP_038070871.1"/>
    <property type="gene ID" value="LOC119739841"/>
</dbReference>
<evidence type="ECO:0000256" key="5">
    <source>
        <dbReference type="SAM" id="MobiDB-lite"/>
    </source>
</evidence>
<dbReference type="RefSeq" id="XP_038070869.1">
    <property type="nucleotide sequence ID" value="XM_038214941.1"/>
</dbReference>
<dbReference type="RefSeq" id="XP_038070867.1">
    <property type="nucleotide sequence ID" value="XM_038214939.1"/>
</dbReference>
<dbReference type="SUPFAM" id="SSF57845">
    <property type="entry name" value="B-box zinc-binding domain"/>
    <property type="match status" value="1"/>
</dbReference>
<feature type="domain" description="RING-type" evidence="6">
    <location>
        <begin position="18"/>
        <end position="65"/>
    </location>
</feature>
<feature type="region of interest" description="Disordered" evidence="5">
    <location>
        <begin position="404"/>
        <end position="439"/>
    </location>
</feature>
<feature type="region of interest" description="Disordered" evidence="5">
    <location>
        <begin position="990"/>
        <end position="1035"/>
    </location>
</feature>
<dbReference type="InterPro" id="IPR017907">
    <property type="entry name" value="Znf_RING_CS"/>
</dbReference>
<dbReference type="PROSITE" id="PS00518">
    <property type="entry name" value="ZF_RING_1"/>
    <property type="match status" value="1"/>
</dbReference>
<dbReference type="PROSITE" id="PS50089">
    <property type="entry name" value="ZF_RING_2"/>
    <property type="match status" value="1"/>
</dbReference>
<dbReference type="GO" id="GO:0061630">
    <property type="term" value="F:ubiquitin protein ligase activity"/>
    <property type="evidence" value="ECO:0007669"/>
    <property type="project" value="TreeGrafter"/>
</dbReference>
<dbReference type="SUPFAM" id="SSF57850">
    <property type="entry name" value="RING/U-box"/>
    <property type="match status" value="1"/>
</dbReference>
<feature type="compositionally biased region" description="Polar residues" evidence="5">
    <location>
        <begin position="1019"/>
        <end position="1034"/>
    </location>
</feature>
<reference evidence="8" key="1">
    <citation type="submission" date="2022-11" db="UniProtKB">
        <authorList>
            <consortium name="EnsemblMetazoa"/>
        </authorList>
    </citation>
    <scope>IDENTIFICATION</scope>
</reference>
<feature type="region of interest" description="Disordered" evidence="5">
    <location>
        <begin position="529"/>
        <end position="554"/>
    </location>
</feature>
<feature type="compositionally biased region" description="Polar residues" evidence="5">
    <location>
        <begin position="404"/>
        <end position="422"/>
    </location>
</feature>
<dbReference type="GO" id="GO:0008270">
    <property type="term" value="F:zinc ion binding"/>
    <property type="evidence" value="ECO:0007669"/>
    <property type="project" value="UniProtKB-KW"/>
</dbReference>
<keyword evidence="3" id="KW-0862">Zinc</keyword>
<feature type="compositionally biased region" description="Polar residues" evidence="5">
    <location>
        <begin position="990"/>
        <end position="1012"/>
    </location>
</feature>
<dbReference type="GO" id="GO:0005654">
    <property type="term" value="C:nucleoplasm"/>
    <property type="evidence" value="ECO:0007669"/>
    <property type="project" value="TreeGrafter"/>
</dbReference>
<dbReference type="InterPro" id="IPR047153">
    <property type="entry name" value="TRIM45/56/19-like"/>
</dbReference>
<dbReference type="RefSeq" id="XP_038070871.1">
    <property type="nucleotide sequence ID" value="XM_038214943.1"/>
</dbReference>
<dbReference type="CDD" id="cd19757">
    <property type="entry name" value="Bbox1"/>
    <property type="match status" value="1"/>
</dbReference>
<dbReference type="Gene3D" id="3.30.160.60">
    <property type="entry name" value="Classic Zinc Finger"/>
    <property type="match status" value="1"/>
</dbReference>
<dbReference type="OrthoDB" id="342730at2759"/>
<evidence type="ECO:0000259" key="6">
    <source>
        <dbReference type="PROSITE" id="PS50089"/>
    </source>
</evidence>
<dbReference type="OMA" id="CENTINH"/>
<dbReference type="InterPro" id="IPR000315">
    <property type="entry name" value="Znf_B-box"/>
</dbReference>
<proteinExistence type="predicted"/>
<feature type="region of interest" description="Disordered" evidence="5">
    <location>
        <begin position="1178"/>
        <end position="1309"/>
    </location>
</feature>
<sequence>MADVNSVLGSISRKFLECPICHGRYQQPKALNCLHTFCQACLVTLHEYASHGSFASASIQCPICNQKSDLPREGVAKLKTNFHLVGLLEEITVQERAAQVSNMKICGSCEQEKRAVSRCIDCSMDLCLNCQTVPRHMAAVLAQHTVASLEELSCGKIADSVRKQRGMPECPKHPANKKLFFCETCEELMCKDCSADHERKDASNTPHPILDLESAASNRRKSTEEVLAKLQLIRSDFISSLDTIGLTSQKFDDNLDSMRKHVQEFSSKVRDDVSSQEAQLLFQISQISKVQKEKISDRHKTIKSSIEQMTDTLEAADAICKTSEDCDFLAMYPLIKKALESHSSKKPYDNKLPNWEFKERQGLLRIGTLVNRETQLFQPLEEIKKLLPEETSSAFGQQANMGECGSSWNMTSQQTKMALTTKSRNKKKNPSSVTSTSAAWSTGCSFGQAASGTSATKATTSSGFGIGTRANTSEVSSFHQLAGAERSTVTKSSGFGFGQSATANCAKITTRSFGGLSFGQSAPVTNSTTVPSILGFGTRQTKSGTSTTTATPSSGFSFGLAPSAAIKGTAQSARGFSFGQSASFTQPATTNSHFGFGRVQAKSTTNMATPTCTSGFSFGHAPDTTSKPATSPFRGFSFGQPTPVSNTTEATGAVGFNGSNKEMPTGTSTTRGTSSLGFGFGHQLLATSKVTTKSFGGLSHTVTVTSTSGSGSGQITSGTTTTSCTSGFFFGQPLLSSKDTTKTFGGPFFGQPAPATNTTTATRTSELGFAQTASETIPTLANSGFSMGQEQLASSKPTAQSFGGFGFGQTAAVTKTTKVTSTLGFDSGQTEPGAGTTTACTASGFCFGQPPLANSKATTKSYGGFSFGGSAAVTNTTTATFTSRFGSGQTTPGTSATTATTASQLLFGQPFPAASHAVTQTFQEFNFGQSAPAMNITKTSPASGFSFGLLPPQISSSIAASTCTSEHGLGQSSLGAKTTTTVSASCTGRTTPLSSGSFSGQPASETPLTITKSKGFGSGQTPVGSSKTTKQSSGEVRFASGTCSTPAIFSRLNFGVSAPGTSSCEAQSASGFNFKLSTVGTSSNGTQSAGLAFKQSTYGTNDLTTVVSSLPRNISSAVGSSTFGGARPKTTARATTKTTSNSLEFDSKKGAPDSYCPFVFKPFKPETCRASTAQMAATGTTTTSGSRGFGLAPLATETSKPKPVLDKKSGEHPDNHVNSWDPNISKAFSEPPGSSNASHAQKLKSEDVASITTNSSSEEEDTAVGSKDDSTSAKQDNIPFEPVTHISEQATSSPSVAEAESPSTSDSEL</sequence>
<dbReference type="EnsemblMetazoa" id="XM_038214939.1">
    <property type="protein sequence ID" value="XP_038070867.1"/>
    <property type="gene ID" value="LOC119739841"/>
</dbReference>
<evidence type="ECO:0000256" key="3">
    <source>
        <dbReference type="ARBA" id="ARBA00022833"/>
    </source>
</evidence>
<dbReference type="RefSeq" id="XP_038070868.1">
    <property type="nucleotide sequence ID" value="XM_038214940.1"/>
</dbReference>
<evidence type="ECO:0000256" key="1">
    <source>
        <dbReference type="ARBA" id="ARBA00022723"/>
    </source>
</evidence>
<dbReference type="Pfam" id="PF00643">
    <property type="entry name" value="zf-B_box"/>
    <property type="match status" value="1"/>
</dbReference>
<dbReference type="SMART" id="SM00184">
    <property type="entry name" value="RING"/>
    <property type="match status" value="1"/>
</dbReference>
<feature type="compositionally biased region" description="Basic and acidic residues" evidence="5">
    <location>
        <begin position="1199"/>
        <end position="1215"/>
    </location>
</feature>
<evidence type="ECO:0000313" key="8">
    <source>
        <dbReference type="EnsemblMetazoa" id="XP_038070867.1"/>
    </source>
</evidence>
<keyword evidence="1" id="KW-0479">Metal-binding</keyword>
<feature type="compositionally biased region" description="Low complexity" evidence="5">
    <location>
        <begin position="1291"/>
        <end position="1309"/>
    </location>
</feature>
<feature type="region of interest" description="Disordered" evidence="5">
    <location>
        <begin position="1119"/>
        <end position="1145"/>
    </location>
</feature>
<dbReference type="GO" id="GO:0060340">
    <property type="term" value="P:positive regulation of type I interferon-mediated signaling pathway"/>
    <property type="evidence" value="ECO:0007669"/>
    <property type="project" value="TreeGrafter"/>
</dbReference>
<evidence type="ECO:0000256" key="2">
    <source>
        <dbReference type="ARBA" id="ARBA00022771"/>
    </source>
</evidence>
<dbReference type="SMART" id="SM00336">
    <property type="entry name" value="BBOX"/>
    <property type="match status" value="2"/>
</dbReference>
<feature type="compositionally biased region" description="Low complexity" evidence="5">
    <location>
        <begin position="1126"/>
        <end position="1139"/>
    </location>
</feature>
<feature type="compositionally biased region" description="Low complexity" evidence="5">
    <location>
        <begin position="1178"/>
        <end position="1190"/>
    </location>
</feature>
<dbReference type="PANTHER" id="PTHR25462">
    <property type="entry name" value="BONUS, ISOFORM C-RELATED"/>
    <property type="match status" value="1"/>
</dbReference>
<dbReference type="PANTHER" id="PTHR25462:SF299">
    <property type="entry name" value="E3 UBIQUITIN-PROTEIN LIGASE TRIM56"/>
    <property type="match status" value="1"/>
</dbReference>
<feature type="domain" description="B box-type" evidence="7">
    <location>
        <begin position="165"/>
        <end position="212"/>
    </location>
</feature>
<organism evidence="8 9">
    <name type="scientific">Patiria miniata</name>
    <name type="common">Bat star</name>
    <name type="synonym">Asterina miniata</name>
    <dbReference type="NCBI Taxonomy" id="46514"/>
    <lineage>
        <taxon>Eukaryota</taxon>
        <taxon>Metazoa</taxon>
        <taxon>Echinodermata</taxon>
        <taxon>Eleutherozoa</taxon>
        <taxon>Asterozoa</taxon>
        <taxon>Asteroidea</taxon>
        <taxon>Valvatacea</taxon>
        <taxon>Valvatida</taxon>
        <taxon>Asterinidae</taxon>
        <taxon>Patiria</taxon>
    </lineage>
</organism>
<feature type="domain" description="B box-type" evidence="7">
    <location>
        <begin position="101"/>
        <end position="149"/>
    </location>
</feature>
<feature type="compositionally biased region" description="Low complexity" evidence="5">
    <location>
        <begin position="537"/>
        <end position="554"/>
    </location>
</feature>
<accession>A0A914B496</accession>
<dbReference type="PROSITE" id="PS50119">
    <property type="entry name" value="ZF_BBOX"/>
    <property type="match status" value="2"/>
</dbReference>
<dbReference type="RefSeq" id="XP_038070870.1">
    <property type="nucleotide sequence ID" value="XM_038214942.1"/>
</dbReference>
<dbReference type="InterPro" id="IPR001841">
    <property type="entry name" value="Znf_RING"/>
</dbReference>
<name>A0A914B496_PATMI</name>